<proteinExistence type="predicted"/>
<dbReference type="Proteomes" id="UP000287394">
    <property type="component" value="Chromosome"/>
</dbReference>
<name>A0A402CQC5_9BACT</name>
<dbReference type="KEGG" id="ccot:CCAX7_47920"/>
<sequence>MSVSRREFLTRGATTVAVGLAVPPWLAKMVWAQDALEGRVAGGASAKTLVVVQLTGGNDGINTVIPYSNDAYKRNRPTLAVPDDKILRLTDTIGLNPAMTAFKDLYDKGKVAIIQGVGYPNPNRSHFRSMEIWQTANPDKIEAEGWVGKYLDAVRQGRASALTGINIGNEASEAFQSAHAAVPTIQGLANFGFAFPRSAEGDERSAVLRRIQTASAGTPHAEFIRQVGQETYDSADKIRAGIGNYHSSVVYPKGSFGTGMQEIAQLIAANLGTRVFYISTSGFDTHSGQARRQPQLLQDISDGLAAFQSDLDQMGASERVLTVAFSEFGRRVHENAGGGTDHGTASEMFVLGGAVKGGLYGEYPSLTNLDQGDLKFTTDFRSVYATVLDRWLGANSEVVLGNRYENLRFV</sequence>
<dbReference type="PANTHER" id="PTHR43737:SF1">
    <property type="entry name" value="DUF1501 DOMAIN-CONTAINING PROTEIN"/>
    <property type="match status" value="1"/>
</dbReference>
<evidence type="ECO:0000313" key="2">
    <source>
        <dbReference type="Proteomes" id="UP000287394"/>
    </source>
</evidence>
<evidence type="ECO:0000313" key="1">
    <source>
        <dbReference type="EMBL" id="BDI32741.1"/>
    </source>
</evidence>
<reference evidence="1 2" key="1">
    <citation type="journal article" date="2019" name="Int. J. Syst. Evol. Microbiol.">
        <title>Capsulimonas corticalis gen. nov., sp. nov., an aerobic capsulated bacterium, of a novel bacterial order, Capsulimonadales ord. nov., of the class Armatimonadia of the phylum Armatimonadetes.</title>
        <authorList>
            <person name="Li J."/>
            <person name="Kudo C."/>
            <person name="Tonouchi A."/>
        </authorList>
    </citation>
    <scope>NUCLEOTIDE SEQUENCE [LARGE SCALE GENOMIC DNA]</scope>
    <source>
        <strain evidence="1 2">AX-7</strain>
    </source>
</reference>
<organism evidence="1 2">
    <name type="scientific">Capsulimonas corticalis</name>
    <dbReference type="NCBI Taxonomy" id="2219043"/>
    <lineage>
        <taxon>Bacteria</taxon>
        <taxon>Bacillati</taxon>
        <taxon>Armatimonadota</taxon>
        <taxon>Armatimonadia</taxon>
        <taxon>Capsulimonadales</taxon>
        <taxon>Capsulimonadaceae</taxon>
        <taxon>Capsulimonas</taxon>
    </lineage>
</organism>
<dbReference type="Pfam" id="PF07394">
    <property type="entry name" value="DUF1501"/>
    <property type="match status" value="1"/>
</dbReference>
<keyword evidence="2" id="KW-1185">Reference proteome</keyword>
<dbReference type="AlphaFoldDB" id="A0A402CQC5"/>
<accession>A0A402CQC5</accession>
<dbReference type="EMBL" id="AP025739">
    <property type="protein sequence ID" value="BDI32741.1"/>
    <property type="molecule type" value="Genomic_DNA"/>
</dbReference>
<gene>
    <name evidence="1" type="ORF">CCAX7_47920</name>
</gene>
<dbReference type="InterPro" id="IPR006311">
    <property type="entry name" value="TAT_signal"/>
</dbReference>
<dbReference type="PANTHER" id="PTHR43737">
    <property type="entry name" value="BLL7424 PROTEIN"/>
    <property type="match status" value="1"/>
</dbReference>
<dbReference type="RefSeq" id="WP_119319559.1">
    <property type="nucleotide sequence ID" value="NZ_AP025739.1"/>
</dbReference>
<dbReference type="InterPro" id="IPR010869">
    <property type="entry name" value="DUF1501"/>
</dbReference>
<dbReference type="PROSITE" id="PS51318">
    <property type="entry name" value="TAT"/>
    <property type="match status" value="1"/>
</dbReference>
<protein>
    <submittedName>
        <fullName evidence="1">Uncharacterized protein</fullName>
    </submittedName>
</protein>
<dbReference type="OrthoDB" id="9779968at2"/>